<protein>
    <recommendedName>
        <fullName evidence="3">Lipoprotein</fullName>
    </recommendedName>
</protein>
<feature type="chain" id="PRO_5044236535" description="Lipoprotein" evidence="1">
    <location>
        <begin position="29"/>
        <end position="293"/>
    </location>
</feature>
<dbReference type="AlphaFoldDB" id="A0AB39SCC9"/>
<keyword evidence="1" id="KW-0732">Signal</keyword>
<reference evidence="2" key="1">
    <citation type="submission" date="2024-07" db="EMBL/GenBank/DDBJ databases">
        <authorList>
            <person name="Yu S.T."/>
        </authorList>
    </citation>
    <scope>NUCLEOTIDE SEQUENCE</scope>
    <source>
        <strain evidence="2">R35</strain>
    </source>
</reference>
<evidence type="ECO:0008006" key="3">
    <source>
        <dbReference type="Google" id="ProtNLM"/>
    </source>
</evidence>
<gene>
    <name evidence="2" type="ORF">AB5J50_31255</name>
</gene>
<name>A0AB39SCC9_9ACTN</name>
<accession>A0AB39SCC9</accession>
<dbReference type="RefSeq" id="WP_369261471.1">
    <property type="nucleotide sequence ID" value="NZ_CP163440.1"/>
</dbReference>
<evidence type="ECO:0000313" key="2">
    <source>
        <dbReference type="EMBL" id="XDQ64944.1"/>
    </source>
</evidence>
<dbReference type="PROSITE" id="PS51257">
    <property type="entry name" value="PROKAR_LIPOPROTEIN"/>
    <property type="match status" value="1"/>
</dbReference>
<feature type="signal peptide" evidence="1">
    <location>
        <begin position="1"/>
        <end position="28"/>
    </location>
</feature>
<evidence type="ECO:0000256" key="1">
    <source>
        <dbReference type="SAM" id="SignalP"/>
    </source>
</evidence>
<organism evidence="2">
    <name type="scientific">Streptomyces sp. R35</name>
    <dbReference type="NCBI Taxonomy" id="3238630"/>
    <lineage>
        <taxon>Bacteria</taxon>
        <taxon>Bacillati</taxon>
        <taxon>Actinomycetota</taxon>
        <taxon>Actinomycetes</taxon>
        <taxon>Kitasatosporales</taxon>
        <taxon>Streptomycetaceae</taxon>
        <taxon>Streptomyces</taxon>
    </lineage>
</organism>
<sequence length="293" mass="31491">MSRTARCAHGRGRPLLALLAIIILPAMSGCSSPGDAPEAPRGATSVRPAAVSYAVPADVTSMVLPVTGEESRGTQGLDALGRLAAAWAINGCARKHGETVPDAPPPLFIRSSDLPDLAFLRVHGFDDGHLVPGAPPTAHPGDAPATPSPVLQGCLTEGRAVARDFQGVYAPLQSEWMRQVSSLGHETEVRRAYRGFADCVAEHDLDAKDENAFFALVDKRQQVGDSAGSRKLAGVYATCMKPVEAVREPLRKQLSREFRAAHAAEIAKVRSELPKKIHELEKRYRIRISFPKL</sequence>
<dbReference type="EMBL" id="CP163440">
    <property type="protein sequence ID" value="XDQ64944.1"/>
    <property type="molecule type" value="Genomic_DNA"/>
</dbReference>
<proteinExistence type="predicted"/>